<dbReference type="Pfam" id="PF00160">
    <property type="entry name" value="Pro_isomerase"/>
    <property type="match status" value="1"/>
</dbReference>
<evidence type="ECO:0000256" key="11">
    <source>
        <dbReference type="ARBA" id="ARBA00023136"/>
    </source>
</evidence>
<evidence type="ECO:0000259" key="15">
    <source>
        <dbReference type="Pfam" id="PF21329"/>
    </source>
</evidence>
<dbReference type="EC" id="5.2.1.8" evidence="3"/>
<protein>
    <recommendedName>
        <fullName evidence="3">peptidylprolyl isomerase</fullName>
        <ecNumber evidence="3">5.2.1.8</ecNumber>
    </recommendedName>
</protein>
<gene>
    <name evidence="16" type="ORF">D8674_018280</name>
</gene>
<evidence type="ECO:0000256" key="1">
    <source>
        <dbReference type="ARBA" id="ARBA00004127"/>
    </source>
</evidence>
<proteinExistence type="inferred from homology"/>
<dbReference type="InterPro" id="IPR004316">
    <property type="entry name" value="SWEET_rpt"/>
</dbReference>
<feature type="transmembrane region" description="Helical" evidence="13">
    <location>
        <begin position="12"/>
        <end position="34"/>
    </location>
</feature>
<dbReference type="Pfam" id="PF21329">
    <property type="entry name" value="CYP38_PsbQ-like"/>
    <property type="match status" value="1"/>
</dbReference>
<evidence type="ECO:0000256" key="9">
    <source>
        <dbReference type="ARBA" id="ARBA00023078"/>
    </source>
</evidence>
<keyword evidence="6 13" id="KW-0812">Transmembrane</keyword>
<evidence type="ECO:0000256" key="3">
    <source>
        <dbReference type="ARBA" id="ARBA00013194"/>
    </source>
</evidence>
<keyword evidence="10" id="KW-0697">Rotamase</keyword>
<dbReference type="InterPro" id="IPR048563">
    <property type="entry name" value="CYP38_PsbQ-like"/>
</dbReference>
<feature type="transmembrane region" description="Helical" evidence="13">
    <location>
        <begin position="46"/>
        <end position="65"/>
    </location>
</feature>
<name>A0A5N5G4T1_9ROSA</name>
<keyword evidence="5" id="KW-0762">Sugar transport</keyword>
<dbReference type="GO" id="GO:0051260">
    <property type="term" value="P:protein homooligomerization"/>
    <property type="evidence" value="ECO:0007669"/>
    <property type="project" value="UniProtKB-ARBA"/>
</dbReference>
<dbReference type="AlphaFoldDB" id="A0A5N5G4T1"/>
<keyword evidence="11 13" id="KW-0472">Membrane</keyword>
<evidence type="ECO:0000256" key="10">
    <source>
        <dbReference type="ARBA" id="ARBA00023110"/>
    </source>
</evidence>
<keyword evidence="4" id="KW-0813">Transport</keyword>
<dbReference type="PANTHER" id="PTHR43246">
    <property type="entry name" value="PEPTIDYL-PROLYL CIS-TRANS ISOMERASE CYP38, CHLOROPLASTIC"/>
    <property type="match status" value="1"/>
</dbReference>
<evidence type="ECO:0000256" key="7">
    <source>
        <dbReference type="ARBA" id="ARBA00022737"/>
    </source>
</evidence>
<sequence length="606" mass="66630">MVSAEAARNVVGIIGNVISFGLFLSPVPTFWKIIKKKDTEEFKPDPYMATVLNCLFWIFYGMPFVHPDSTLVVTINAVGLALELIYLTIFVIYASAKGRKKVGLWLAGEVIFFAAVVLITLLCVHGTKNRSMVVGIICDIFNIIMYSSPLTIMAKVIKTKSVEYMPFYLSLTNFLNGLIWTAYALIKFDIYILISNSLGALSGLVQLVLYAWYYKSTPKQSKDVAGKPTTEVQLSDHTATGAARKGKSFSIKECAISIALAVGLVTGVPALDWCSNAYAAANPVVPDLAVLISGPPIKDPGALLRYALPIDNKAIREVQKPLEDITESLKVAGVKALDSVERNLRQASRALTQGKSVVVSGLAESKKEHGVELLAKLEAGMKELQQIVEDRDRDAVAAKQKELLQYVGGVEEDMVDGFPYQVPEEYQSMPLLKGRATVDMKVKVKDNPSLSDCVFRIVLDGYNAPVTAGNFVDLVERHFYDGMEIQRADGFVVQTGDPEGPAEGFIDPSTEKTRAIPLEITVEGEKLPFYGETLEELGLYKAQTKLPFNAFGTMAMARDVRSTSRFIFSRLINSEVEIKWFPNFVGRNLRTILLPAKCSGCSRKVS</sequence>
<dbReference type="InterPro" id="IPR029000">
    <property type="entry name" value="Cyclophilin-like_dom_sf"/>
</dbReference>
<evidence type="ECO:0000313" key="16">
    <source>
        <dbReference type="EMBL" id="KAB2610248.1"/>
    </source>
</evidence>
<keyword evidence="12 16" id="KW-0413">Isomerase</keyword>
<comment type="subcellular location">
    <subcellularLocation>
        <location evidence="1">Endomembrane system</location>
        <topology evidence="1">Multi-pass membrane protein</topology>
    </subcellularLocation>
</comment>
<feature type="transmembrane region" description="Helical" evidence="13">
    <location>
        <begin position="166"/>
        <end position="186"/>
    </location>
</feature>
<dbReference type="SUPFAM" id="SSF101112">
    <property type="entry name" value="Oxygen-evolving enhancer protein 3"/>
    <property type="match status" value="1"/>
</dbReference>
<feature type="domain" description="PPIase cyclophilin-type" evidence="14">
    <location>
        <begin position="455"/>
        <end position="567"/>
    </location>
</feature>
<reference evidence="17" key="2">
    <citation type="submission" date="2019-10" db="EMBL/GenBank/DDBJ databases">
        <title>A de novo genome assembly of a pear dwarfing rootstock.</title>
        <authorList>
            <person name="Wang F."/>
            <person name="Wang J."/>
            <person name="Li S."/>
            <person name="Zhang Y."/>
            <person name="Fang M."/>
            <person name="Ma L."/>
            <person name="Zhao Y."/>
            <person name="Jiang S."/>
        </authorList>
    </citation>
    <scope>NUCLEOTIDE SEQUENCE [LARGE SCALE GENOMIC DNA]</scope>
</reference>
<dbReference type="FunFam" id="1.20.1280.290:FF:000002">
    <property type="entry name" value="Bidirectional sugar transporter SWEET"/>
    <property type="match status" value="1"/>
</dbReference>
<dbReference type="FunFam" id="1.20.1280.290:FF:000001">
    <property type="entry name" value="Bidirectional sugar transporter SWEET"/>
    <property type="match status" value="1"/>
</dbReference>
<dbReference type="Gene3D" id="1.20.1280.290">
    <property type="match status" value="2"/>
</dbReference>
<evidence type="ECO:0000256" key="6">
    <source>
        <dbReference type="ARBA" id="ARBA00022692"/>
    </source>
</evidence>
<feature type="transmembrane region" description="Helical" evidence="13">
    <location>
        <begin position="104"/>
        <end position="127"/>
    </location>
</feature>
<dbReference type="Gene3D" id="2.40.100.10">
    <property type="entry name" value="Cyclophilin-like"/>
    <property type="match status" value="1"/>
</dbReference>
<keyword evidence="7" id="KW-0677">Repeat</keyword>
<dbReference type="OrthoDB" id="1735926at2759"/>
<evidence type="ECO:0000313" key="17">
    <source>
        <dbReference type="Proteomes" id="UP000327157"/>
    </source>
</evidence>
<feature type="transmembrane region" description="Helical" evidence="13">
    <location>
        <begin position="192"/>
        <end position="213"/>
    </location>
</feature>
<evidence type="ECO:0000256" key="5">
    <source>
        <dbReference type="ARBA" id="ARBA00022597"/>
    </source>
</evidence>
<evidence type="ECO:0000256" key="13">
    <source>
        <dbReference type="SAM" id="Phobius"/>
    </source>
</evidence>
<feature type="transmembrane region" description="Helical" evidence="13">
    <location>
        <begin position="133"/>
        <end position="154"/>
    </location>
</feature>
<keyword evidence="17" id="KW-1185">Reference proteome</keyword>
<dbReference type="InterPro" id="IPR023222">
    <property type="entry name" value="PsbQ-like_dom_sf"/>
</dbReference>
<feature type="domain" description="Peptidyl-prolyl cis-trans isomerase CYP38-like PsbQ-like" evidence="15">
    <location>
        <begin position="299"/>
        <end position="415"/>
    </location>
</feature>
<reference evidence="16 17" key="1">
    <citation type="submission" date="2019-09" db="EMBL/GenBank/DDBJ databases">
        <authorList>
            <person name="Ou C."/>
        </authorList>
    </citation>
    <scope>NUCLEOTIDE SEQUENCE [LARGE SCALE GENOMIC DNA]</scope>
    <source>
        <strain evidence="16">S2</strain>
        <tissue evidence="16">Leaf</tissue>
    </source>
</reference>
<evidence type="ECO:0000256" key="2">
    <source>
        <dbReference type="ARBA" id="ARBA00007809"/>
    </source>
</evidence>
<dbReference type="GO" id="GO:0012505">
    <property type="term" value="C:endomembrane system"/>
    <property type="evidence" value="ECO:0007669"/>
    <property type="project" value="UniProtKB-SubCell"/>
</dbReference>
<keyword evidence="9" id="KW-0793">Thylakoid</keyword>
<comment type="similarity">
    <text evidence="2">Belongs to the SWEET sugar transporter family.</text>
</comment>
<comment type="caution">
    <text evidence="16">The sequence shown here is derived from an EMBL/GenBank/DDBJ whole genome shotgun (WGS) entry which is preliminary data.</text>
</comment>
<dbReference type="Pfam" id="PF03083">
    <property type="entry name" value="MtN3_slv"/>
    <property type="match status" value="2"/>
</dbReference>
<keyword evidence="8 13" id="KW-1133">Transmembrane helix</keyword>
<dbReference type="InterPro" id="IPR002130">
    <property type="entry name" value="Cyclophilin-type_PPIase_dom"/>
</dbReference>
<feature type="transmembrane region" description="Helical" evidence="13">
    <location>
        <begin position="71"/>
        <end position="92"/>
    </location>
</feature>
<dbReference type="Gene3D" id="1.20.120.290">
    <property type="entry name" value="Oxygen-evolving enhancer protein 3 (PsbQ), four-helix up-down bundle"/>
    <property type="match status" value="1"/>
</dbReference>
<dbReference type="SUPFAM" id="SSF50891">
    <property type="entry name" value="Cyclophilin-like"/>
    <property type="match status" value="1"/>
</dbReference>
<evidence type="ECO:0000259" key="14">
    <source>
        <dbReference type="Pfam" id="PF00160"/>
    </source>
</evidence>
<reference evidence="16 17" key="3">
    <citation type="submission" date="2019-11" db="EMBL/GenBank/DDBJ databases">
        <title>A de novo genome assembly of a pear dwarfing rootstock.</title>
        <authorList>
            <person name="Wang F."/>
            <person name="Wang J."/>
            <person name="Li S."/>
            <person name="Zhang Y."/>
            <person name="Fang M."/>
            <person name="Ma L."/>
            <person name="Zhao Y."/>
            <person name="Jiang S."/>
        </authorList>
    </citation>
    <scope>NUCLEOTIDE SEQUENCE [LARGE SCALE GENOMIC DNA]</scope>
    <source>
        <strain evidence="16">S2</strain>
        <tissue evidence="16">Leaf</tissue>
    </source>
</reference>
<evidence type="ECO:0000256" key="4">
    <source>
        <dbReference type="ARBA" id="ARBA00022448"/>
    </source>
</evidence>
<evidence type="ECO:0000256" key="8">
    <source>
        <dbReference type="ARBA" id="ARBA00022989"/>
    </source>
</evidence>
<dbReference type="GO" id="GO:0003755">
    <property type="term" value="F:peptidyl-prolyl cis-trans isomerase activity"/>
    <property type="evidence" value="ECO:0007669"/>
    <property type="project" value="UniProtKB-KW"/>
</dbReference>
<dbReference type="GO" id="GO:0016020">
    <property type="term" value="C:membrane"/>
    <property type="evidence" value="ECO:0007669"/>
    <property type="project" value="InterPro"/>
</dbReference>
<evidence type="ECO:0000256" key="12">
    <source>
        <dbReference type="ARBA" id="ARBA00023235"/>
    </source>
</evidence>
<dbReference type="Proteomes" id="UP000327157">
    <property type="component" value="Chromosome 17"/>
</dbReference>
<dbReference type="InterPro" id="IPR044665">
    <property type="entry name" value="E_coli_cyclophilin_A-like"/>
</dbReference>
<accession>A0A5N5G4T1</accession>
<dbReference type="EMBL" id="SMOL01000487">
    <property type="protein sequence ID" value="KAB2610248.1"/>
    <property type="molecule type" value="Genomic_DNA"/>
</dbReference>
<organism evidence="16 17">
    <name type="scientific">Pyrus ussuriensis x Pyrus communis</name>
    <dbReference type="NCBI Taxonomy" id="2448454"/>
    <lineage>
        <taxon>Eukaryota</taxon>
        <taxon>Viridiplantae</taxon>
        <taxon>Streptophyta</taxon>
        <taxon>Embryophyta</taxon>
        <taxon>Tracheophyta</taxon>
        <taxon>Spermatophyta</taxon>
        <taxon>Magnoliopsida</taxon>
        <taxon>eudicotyledons</taxon>
        <taxon>Gunneridae</taxon>
        <taxon>Pentapetalae</taxon>
        <taxon>rosids</taxon>
        <taxon>fabids</taxon>
        <taxon>Rosales</taxon>
        <taxon>Rosaceae</taxon>
        <taxon>Amygdaloideae</taxon>
        <taxon>Maleae</taxon>
        <taxon>Pyrus</taxon>
    </lineage>
</organism>